<dbReference type="EC" id="5.6.2.3" evidence="12"/>
<comment type="cofactor">
    <cofactor evidence="1">
        <name>[4Fe-4S] cluster</name>
        <dbReference type="ChEBI" id="CHEBI:49883"/>
    </cofactor>
</comment>
<evidence type="ECO:0000256" key="1">
    <source>
        <dbReference type="ARBA" id="ARBA00001966"/>
    </source>
</evidence>
<feature type="compositionally biased region" description="Polar residues" evidence="14">
    <location>
        <begin position="14"/>
        <end position="23"/>
    </location>
</feature>
<dbReference type="GO" id="GO:0051536">
    <property type="term" value="F:iron-sulfur cluster binding"/>
    <property type="evidence" value="ECO:0007669"/>
    <property type="project" value="UniProtKB-KW"/>
</dbReference>
<evidence type="ECO:0000313" key="17">
    <source>
        <dbReference type="EMBL" id="PDH41268.1"/>
    </source>
</evidence>
<dbReference type="InterPro" id="IPR006555">
    <property type="entry name" value="ATP-dep_Helicase_C"/>
</dbReference>
<dbReference type="AlphaFoldDB" id="A0A2A5WY95"/>
<evidence type="ECO:0000256" key="2">
    <source>
        <dbReference type="ARBA" id="ARBA00022723"/>
    </source>
</evidence>
<keyword evidence="10" id="KW-0413">Isomerase</keyword>
<comment type="catalytic activity">
    <reaction evidence="13">
        <text>ATP + H2O = ADP + phosphate + H(+)</text>
        <dbReference type="Rhea" id="RHEA:13065"/>
        <dbReference type="ChEBI" id="CHEBI:15377"/>
        <dbReference type="ChEBI" id="CHEBI:15378"/>
        <dbReference type="ChEBI" id="CHEBI:30616"/>
        <dbReference type="ChEBI" id="CHEBI:43474"/>
        <dbReference type="ChEBI" id="CHEBI:456216"/>
        <dbReference type="EC" id="5.6.2.3"/>
    </reaction>
</comment>
<dbReference type="InterPro" id="IPR045028">
    <property type="entry name" value="DinG/Rad3-like"/>
</dbReference>
<keyword evidence="9" id="KW-0238">DNA-binding</keyword>
<dbReference type="Gene3D" id="3.40.50.300">
    <property type="entry name" value="P-loop containing nucleotide triphosphate hydrolases"/>
    <property type="match status" value="2"/>
</dbReference>
<dbReference type="SUPFAM" id="SSF52540">
    <property type="entry name" value="P-loop containing nucleoside triphosphate hydrolases"/>
    <property type="match status" value="1"/>
</dbReference>
<dbReference type="PROSITE" id="PS51192">
    <property type="entry name" value="HELICASE_ATP_BIND_1"/>
    <property type="match status" value="1"/>
</dbReference>
<evidence type="ECO:0000256" key="11">
    <source>
        <dbReference type="ARBA" id="ARBA00038058"/>
    </source>
</evidence>
<keyword evidence="2" id="KW-0479">Metal-binding</keyword>
<dbReference type="PANTHER" id="PTHR11472:SF34">
    <property type="entry name" value="REGULATOR OF TELOMERE ELONGATION HELICASE 1"/>
    <property type="match status" value="1"/>
</dbReference>
<evidence type="ECO:0000256" key="5">
    <source>
        <dbReference type="ARBA" id="ARBA00022806"/>
    </source>
</evidence>
<dbReference type="InterPro" id="IPR014001">
    <property type="entry name" value="Helicase_ATP-bd"/>
</dbReference>
<evidence type="ECO:0000256" key="6">
    <source>
        <dbReference type="ARBA" id="ARBA00022840"/>
    </source>
</evidence>
<dbReference type="SMART" id="SM00487">
    <property type="entry name" value="DEXDc"/>
    <property type="match status" value="1"/>
</dbReference>
<dbReference type="GO" id="GO:0043139">
    <property type="term" value="F:5'-3' DNA helicase activity"/>
    <property type="evidence" value="ECO:0007669"/>
    <property type="project" value="UniProtKB-EC"/>
</dbReference>
<dbReference type="Pfam" id="PF06733">
    <property type="entry name" value="DEAD_2"/>
    <property type="match status" value="1"/>
</dbReference>
<keyword evidence="4" id="KW-0378">Hydrolase</keyword>
<evidence type="ECO:0000259" key="15">
    <source>
        <dbReference type="PROSITE" id="PS51192"/>
    </source>
</evidence>
<comment type="similarity">
    <text evidence="11">Belongs to the helicase family. DinG subfamily.</text>
</comment>
<evidence type="ECO:0000256" key="4">
    <source>
        <dbReference type="ARBA" id="ARBA00022801"/>
    </source>
</evidence>
<organism evidence="17 18">
    <name type="scientific">OM182 bacterium MED-G24</name>
    <dbReference type="NCBI Taxonomy" id="1986255"/>
    <lineage>
        <taxon>Bacteria</taxon>
        <taxon>Pseudomonadati</taxon>
        <taxon>Pseudomonadota</taxon>
        <taxon>Gammaproteobacteria</taxon>
        <taxon>OMG group</taxon>
        <taxon>OM182 clade</taxon>
    </lineage>
</organism>
<dbReference type="PROSITE" id="PS51193">
    <property type="entry name" value="HELICASE_ATP_BIND_2"/>
    <property type="match status" value="1"/>
</dbReference>
<evidence type="ECO:0000256" key="7">
    <source>
        <dbReference type="ARBA" id="ARBA00023004"/>
    </source>
</evidence>
<keyword evidence="8" id="KW-0411">Iron-sulfur</keyword>
<dbReference type="InterPro" id="IPR027417">
    <property type="entry name" value="P-loop_NTPase"/>
</dbReference>
<accession>A0A2A5WY95</accession>
<protein>
    <recommendedName>
        <fullName evidence="12">DNA 5'-3' helicase</fullName>
        <ecNumber evidence="12">5.6.2.3</ecNumber>
    </recommendedName>
</protein>
<dbReference type="GO" id="GO:0003677">
    <property type="term" value="F:DNA binding"/>
    <property type="evidence" value="ECO:0007669"/>
    <property type="project" value="UniProtKB-KW"/>
</dbReference>
<evidence type="ECO:0000256" key="3">
    <source>
        <dbReference type="ARBA" id="ARBA00022741"/>
    </source>
</evidence>
<dbReference type="EMBL" id="NTKD01000005">
    <property type="protein sequence ID" value="PDH41268.1"/>
    <property type="molecule type" value="Genomic_DNA"/>
</dbReference>
<dbReference type="PANTHER" id="PTHR11472">
    <property type="entry name" value="DNA REPAIR DEAD HELICASE RAD3/XP-D SUBFAMILY MEMBER"/>
    <property type="match status" value="1"/>
</dbReference>
<dbReference type="SMART" id="SM00491">
    <property type="entry name" value="HELICc2"/>
    <property type="match status" value="1"/>
</dbReference>
<evidence type="ECO:0000256" key="14">
    <source>
        <dbReference type="SAM" id="MobiDB-lite"/>
    </source>
</evidence>
<sequence length="642" mass="70909">MPSSKDRSPFVNAETKSQSLASQRQYQTDAGITELLLGEQLSEVIPGYRSRISQLEMALDIELALKTRSHLIVESGAGSGKTLAYLLPVLMTGGRTLIATSTHTLQQQVQDIAVSLGKIVGHRSVVVIKGRRNYVCPRRLLNPEVAAEVSEKTMLRLQQLQAWWPRSETGDLTEFMDIDVDDDLQEIVTCPAESCAGSSCPMIDLCPLDRIRRRVHDAEIVIGNHHLLAGMLRSDPLDVLSGFDHIVVDEAHRLPDVIARCETISLSSDQLRYLIAAVVREAGRSEVDSSRLLDAAASLEYVVVATADDSSSPVLQRLAERLQRLEACVSEAAQQSFKFRNLLQRIGLLRVTLGRLLADVDTGSTHQDESRRTGFHILGLHEPVSRSIQRMVIGSEATWVFTSATLAVNGTCHQFQEATGMQDVRATLFPSEYDYPNQASLWIPDISQPSESAHIPELVRAVLPLLGTAPTLMLFCSKKAMDEAAALLAGFDGLLVQGRMSRQGLVEAFSAMEKPVLLATQSFREGIELAGDRLRLLVVDKLPFPNIGDIDVQIRMTAVTLSSRDSFRDYILPEAVIALRQSFGRLIRREHQRGLFVLGDPRIRTHDYGAQFLHSLPSMPVLTSDDEAMTYFQDIVNEPASA</sequence>
<proteinExistence type="inferred from homology"/>
<evidence type="ECO:0000256" key="13">
    <source>
        <dbReference type="ARBA" id="ARBA00048954"/>
    </source>
</evidence>
<evidence type="ECO:0000256" key="10">
    <source>
        <dbReference type="ARBA" id="ARBA00023235"/>
    </source>
</evidence>
<dbReference type="GO" id="GO:0046872">
    <property type="term" value="F:metal ion binding"/>
    <property type="evidence" value="ECO:0007669"/>
    <property type="project" value="UniProtKB-KW"/>
</dbReference>
<evidence type="ECO:0000256" key="12">
    <source>
        <dbReference type="ARBA" id="ARBA00044969"/>
    </source>
</evidence>
<dbReference type="Proteomes" id="UP000219327">
    <property type="component" value="Unassembled WGS sequence"/>
</dbReference>
<keyword evidence="3" id="KW-0547">Nucleotide-binding</keyword>
<evidence type="ECO:0000256" key="9">
    <source>
        <dbReference type="ARBA" id="ARBA00023125"/>
    </source>
</evidence>
<reference evidence="17 18" key="1">
    <citation type="submission" date="2017-08" db="EMBL/GenBank/DDBJ databases">
        <title>Fine stratification of microbial communities through a metagenomic profile of the photic zone.</title>
        <authorList>
            <person name="Haro-Moreno J.M."/>
            <person name="Lopez-Perez M."/>
            <person name="De La Torre J."/>
            <person name="Picazo A."/>
            <person name="Camacho A."/>
            <person name="Rodriguez-Valera F."/>
        </authorList>
    </citation>
    <scope>NUCLEOTIDE SEQUENCE [LARGE SCALE GENOMIC DNA]</scope>
    <source>
        <strain evidence="17">MED-G24</strain>
    </source>
</reference>
<dbReference type="Pfam" id="PF13307">
    <property type="entry name" value="Helicase_C_2"/>
    <property type="match status" value="1"/>
</dbReference>
<dbReference type="Pfam" id="PF00270">
    <property type="entry name" value="DEAD"/>
    <property type="match status" value="1"/>
</dbReference>
<dbReference type="GO" id="GO:0016818">
    <property type="term" value="F:hydrolase activity, acting on acid anhydrides, in phosphorus-containing anhydrides"/>
    <property type="evidence" value="ECO:0007669"/>
    <property type="project" value="InterPro"/>
</dbReference>
<feature type="domain" description="Helicase ATP-binding" evidence="15">
    <location>
        <begin position="62"/>
        <end position="282"/>
    </location>
</feature>
<feature type="region of interest" description="Disordered" evidence="14">
    <location>
        <begin position="1"/>
        <end position="23"/>
    </location>
</feature>
<dbReference type="InterPro" id="IPR014013">
    <property type="entry name" value="Helic_SF1/SF2_ATP-bd_DinG/Rad3"/>
</dbReference>
<evidence type="ECO:0000256" key="8">
    <source>
        <dbReference type="ARBA" id="ARBA00023014"/>
    </source>
</evidence>
<keyword evidence="5" id="KW-0347">Helicase</keyword>
<evidence type="ECO:0000259" key="16">
    <source>
        <dbReference type="PROSITE" id="PS51193"/>
    </source>
</evidence>
<comment type="caution">
    <text evidence="17">The sequence shown here is derived from an EMBL/GenBank/DDBJ whole genome shotgun (WGS) entry which is preliminary data.</text>
</comment>
<dbReference type="InterPro" id="IPR010614">
    <property type="entry name" value="RAD3-like_helicase_DEAD"/>
</dbReference>
<dbReference type="InterPro" id="IPR011545">
    <property type="entry name" value="DEAD/DEAH_box_helicase_dom"/>
</dbReference>
<dbReference type="GO" id="GO:0005524">
    <property type="term" value="F:ATP binding"/>
    <property type="evidence" value="ECO:0007669"/>
    <property type="project" value="UniProtKB-KW"/>
</dbReference>
<dbReference type="GO" id="GO:0006139">
    <property type="term" value="P:nucleobase-containing compound metabolic process"/>
    <property type="evidence" value="ECO:0007669"/>
    <property type="project" value="InterPro"/>
</dbReference>
<keyword evidence="7" id="KW-0408">Iron</keyword>
<evidence type="ECO:0000313" key="18">
    <source>
        <dbReference type="Proteomes" id="UP000219327"/>
    </source>
</evidence>
<keyword evidence="6" id="KW-0067">ATP-binding</keyword>
<gene>
    <name evidence="17" type="ORF">CNE99_01900</name>
</gene>
<feature type="domain" description="Helicase ATP-binding" evidence="16">
    <location>
        <begin position="40"/>
        <end position="325"/>
    </location>
</feature>
<name>A0A2A5WY95_9GAMM</name>